<dbReference type="RefSeq" id="WP_144409767.1">
    <property type="nucleotide sequence ID" value="NZ_CP010536.1"/>
</dbReference>
<dbReference type="Pfam" id="PF18788">
    <property type="entry name" value="DarA_N"/>
    <property type="match status" value="1"/>
</dbReference>
<dbReference type="EMBL" id="CP010536">
    <property type="protein sequence ID" value="AJG18840.1"/>
    <property type="molecule type" value="Genomic_DNA"/>
</dbReference>
<accession>A0A0C4Y731</accession>
<name>A0A0C4Y731_9BURK</name>
<evidence type="ECO:0000313" key="3">
    <source>
        <dbReference type="Proteomes" id="UP000031843"/>
    </source>
</evidence>
<evidence type="ECO:0000259" key="1">
    <source>
        <dbReference type="Pfam" id="PF18788"/>
    </source>
</evidence>
<proteinExistence type="predicted"/>
<feature type="domain" description="Defence against restriction A N-terminal" evidence="1">
    <location>
        <begin position="3"/>
        <end position="101"/>
    </location>
</feature>
<protein>
    <recommendedName>
        <fullName evidence="1">Defence against restriction A N-terminal domain-containing protein</fullName>
    </recommendedName>
</protein>
<reference evidence="2 3" key="1">
    <citation type="journal article" date="2015" name="Genome Announc.">
        <title>Complete Genome Sequence of Cupriavidus basilensis 4G11, Isolated from the Oak Ridge Field Research Center Site.</title>
        <authorList>
            <person name="Ray J."/>
            <person name="Waters R.J."/>
            <person name="Skerker J.M."/>
            <person name="Kuehl J.V."/>
            <person name="Price M.N."/>
            <person name="Huang J."/>
            <person name="Chakraborty R."/>
            <person name="Arkin A.P."/>
            <person name="Deutschbauer A."/>
        </authorList>
    </citation>
    <scope>NUCLEOTIDE SEQUENCE [LARGE SCALE GENOMIC DNA]</scope>
    <source>
        <strain evidence="2">4G11</strain>
    </source>
</reference>
<dbReference type="KEGG" id="cbw:RR42_m1439"/>
<gene>
    <name evidence="2" type="ORF">RR42_m1439</name>
</gene>
<keyword evidence="3" id="KW-1185">Reference proteome</keyword>
<evidence type="ECO:0000313" key="2">
    <source>
        <dbReference type="EMBL" id="AJG18840.1"/>
    </source>
</evidence>
<dbReference type="AlphaFoldDB" id="A0A0C4Y731"/>
<organism evidence="2 3">
    <name type="scientific">Cupriavidus basilensis</name>
    <dbReference type="NCBI Taxonomy" id="68895"/>
    <lineage>
        <taxon>Bacteria</taxon>
        <taxon>Pseudomonadati</taxon>
        <taxon>Pseudomonadota</taxon>
        <taxon>Betaproteobacteria</taxon>
        <taxon>Burkholderiales</taxon>
        <taxon>Burkholderiaceae</taxon>
        <taxon>Cupriavidus</taxon>
    </lineage>
</organism>
<sequence>MIFSFEDMTDSSKATKALVRYFARAGEQVVQTTVDPKVRRTAGVSYRQMSLTFADGQVITMFVKQTGDIYQVSLNGKALAIKNQSDQEKAVTEMVSAMDSGRAKFQAALAKARAVLPPSIRMAVPKIEVALKEKLAGLDEAIDLAHKELEAIDA</sequence>
<dbReference type="InterPro" id="IPR041140">
    <property type="entry name" value="DarA_N"/>
</dbReference>
<dbReference type="Proteomes" id="UP000031843">
    <property type="component" value="Chromosome main"/>
</dbReference>
<dbReference type="OrthoDB" id="5569523at2"/>